<dbReference type="EMBL" id="AP003540">
    <property type="protein sequence ID" value="BAD68532.1"/>
    <property type="molecule type" value="Genomic_DNA"/>
</dbReference>
<evidence type="ECO:0000313" key="2">
    <source>
        <dbReference type="Proteomes" id="UP000000763"/>
    </source>
</evidence>
<sequence>MLRGLRASRDAVAGDGTTWRCVLRVPSPPPPHRPLQHQPLPLPLPLVFSFVCPLPPSSKHPGDLALQLLLNLACLFGNCAPLAARIAAVLCPPSKVAFDVLPLSLLVFTLFLQMSRTARISVSPSFEASFP</sequence>
<gene>
    <name evidence="1" type="primary">P0450D12.23</name>
</gene>
<name>Q5VPU3_ORYSJ</name>
<accession>Q5VPU3</accession>
<dbReference type="Proteomes" id="UP000000763">
    <property type="component" value="Chromosome 6"/>
</dbReference>
<evidence type="ECO:0000313" key="1">
    <source>
        <dbReference type="EMBL" id="BAD68532.1"/>
    </source>
</evidence>
<dbReference type="AlphaFoldDB" id="Q5VPU3"/>
<reference evidence="2" key="2">
    <citation type="journal article" date="2008" name="Nucleic Acids Res.">
        <title>The rice annotation project database (RAP-DB): 2008 update.</title>
        <authorList>
            <consortium name="The rice annotation project (RAP)"/>
        </authorList>
    </citation>
    <scope>GENOME REANNOTATION</scope>
    <source>
        <strain evidence="2">cv. Nipponbare</strain>
    </source>
</reference>
<reference evidence="2" key="1">
    <citation type="journal article" date="2005" name="Nature">
        <title>The map-based sequence of the rice genome.</title>
        <authorList>
            <consortium name="International rice genome sequencing project (IRGSP)"/>
            <person name="Matsumoto T."/>
            <person name="Wu J."/>
            <person name="Kanamori H."/>
            <person name="Katayose Y."/>
            <person name="Fujisawa M."/>
            <person name="Namiki N."/>
            <person name="Mizuno H."/>
            <person name="Yamamoto K."/>
            <person name="Antonio B.A."/>
            <person name="Baba T."/>
            <person name="Sakata K."/>
            <person name="Nagamura Y."/>
            <person name="Aoki H."/>
            <person name="Arikawa K."/>
            <person name="Arita K."/>
            <person name="Bito T."/>
            <person name="Chiden Y."/>
            <person name="Fujitsuka N."/>
            <person name="Fukunaka R."/>
            <person name="Hamada M."/>
            <person name="Harada C."/>
            <person name="Hayashi A."/>
            <person name="Hijishita S."/>
            <person name="Honda M."/>
            <person name="Hosokawa S."/>
            <person name="Ichikawa Y."/>
            <person name="Idonuma A."/>
            <person name="Iijima M."/>
            <person name="Ikeda M."/>
            <person name="Ikeno M."/>
            <person name="Ito K."/>
            <person name="Ito S."/>
            <person name="Ito T."/>
            <person name="Ito Y."/>
            <person name="Ito Y."/>
            <person name="Iwabuchi A."/>
            <person name="Kamiya K."/>
            <person name="Karasawa W."/>
            <person name="Kurita K."/>
            <person name="Katagiri S."/>
            <person name="Kikuta A."/>
            <person name="Kobayashi H."/>
            <person name="Kobayashi N."/>
            <person name="Machita K."/>
            <person name="Maehara T."/>
            <person name="Masukawa M."/>
            <person name="Mizubayashi T."/>
            <person name="Mukai Y."/>
            <person name="Nagasaki H."/>
            <person name="Nagata Y."/>
            <person name="Naito S."/>
            <person name="Nakashima M."/>
            <person name="Nakama Y."/>
            <person name="Nakamichi Y."/>
            <person name="Nakamura M."/>
            <person name="Meguro A."/>
            <person name="Negishi M."/>
            <person name="Ohta I."/>
            <person name="Ohta T."/>
            <person name="Okamoto M."/>
            <person name="Ono N."/>
            <person name="Saji S."/>
            <person name="Sakaguchi M."/>
            <person name="Sakai K."/>
            <person name="Shibata M."/>
            <person name="Shimokawa T."/>
            <person name="Song J."/>
            <person name="Takazaki Y."/>
            <person name="Terasawa K."/>
            <person name="Tsugane M."/>
            <person name="Tsuji K."/>
            <person name="Ueda S."/>
            <person name="Waki K."/>
            <person name="Yamagata H."/>
            <person name="Yamamoto M."/>
            <person name="Yamamoto S."/>
            <person name="Yamane H."/>
            <person name="Yoshiki S."/>
            <person name="Yoshihara R."/>
            <person name="Yukawa K."/>
            <person name="Zhong H."/>
            <person name="Yano M."/>
            <person name="Yuan Q."/>
            <person name="Ouyang S."/>
            <person name="Liu J."/>
            <person name="Jones K.M."/>
            <person name="Gansberger K."/>
            <person name="Moffat K."/>
            <person name="Hill J."/>
            <person name="Bera J."/>
            <person name="Fadrosh D."/>
            <person name="Jin S."/>
            <person name="Johri S."/>
            <person name="Kim M."/>
            <person name="Overton L."/>
            <person name="Reardon M."/>
            <person name="Tsitrin T."/>
            <person name="Vuong H."/>
            <person name="Weaver B."/>
            <person name="Ciecko A."/>
            <person name="Tallon L."/>
            <person name="Jackson J."/>
            <person name="Pai G."/>
            <person name="Aken S.V."/>
            <person name="Utterback T."/>
            <person name="Reidmuller S."/>
            <person name="Feldblyum T."/>
            <person name="Hsiao J."/>
            <person name="Zismann V."/>
            <person name="Iobst S."/>
            <person name="de Vazeille A.R."/>
            <person name="Buell C.R."/>
            <person name="Ying K."/>
            <person name="Li Y."/>
            <person name="Lu T."/>
            <person name="Huang Y."/>
            <person name="Zhao Q."/>
            <person name="Feng Q."/>
            <person name="Zhang L."/>
            <person name="Zhu J."/>
            <person name="Weng Q."/>
            <person name="Mu J."/>
            <person name="Lu Y."/>
            <person name="Fan D."/>
            <person name="Liu Y."/>
            <person name="Guan J."/>
            <person name="Zhang Y."/>
            <person name="Yu S."/>
            <person name="Liu X."/>
            <person name="Zhang Y."/>
            <person name="Hong G."/>
            <person name="Han B."/>
            <person name="Choisne N."/>
            <person name="Demange N."/>
            <person name="Orjeda G."/>
            <person name="Samain S."/>
            <person name="Cattolico L."/>
            <person name="Pelletier E."/>
            <person name="Couloux A."/>
            <person name="Segurens B."/>
            <person name="Wincker P."/>
            <person name="D'Hont A."/>
            <person name="Scarpelli C."/>
            <person name="Weissenbach J."/>
            <person name="Salanoubat M."/>
            <person name="Quetier F."/>
            <person name="Yu Y."/>
            <person name="Kim H.R."/>
            <person name="Rambo T."/>
            <person name="Currie J."/>
            <person name="Collura K."/>
            <person name="Luo M."/>
            <person name="Yang T."/>
            <person name="Ammiraju J.S.S."/>
            <person name="Engler F."/>
            <person name="Soderlund C."/>
            <person name="Wing R.A."/>
            <person name="Palmer L.E."/>
            <person name="de la Bastide M."/>
            <person name="Spiegel L."/>
            <person name="Nascimento L."/>
            <person name="Zutavern T."/>
            <person name="O'Shaughnessy A."/>
            <person name="Dike S."/>
            <person name="Dedhia N."/>
            <person name="Preston R."/>
            <person name="Balija V."/>
            <person name="McCombie W.R."/>
            <person name="Chow T."/>
            <person name="Chen H."/>
            <person name="Chung M."/>
            <person name="Chen C."/>
            <person name="Shaw J."/>
            <person name="Wu H."/>
            <person name="Hsiao K."/>
            <person name="Chao Y."/>
            <person name="Chu M."/>
            <person name="Cheng C."/>
            <person name="Hour A."/>
            <person name="Lee P."/>
            <person name="Lin S."/>
            <person name="Lin Y."/>
            <person name="Liou J."/>
            <person name="Liu S."/>
            <person name="Hsing Y."/>
            <person name="Raghuvanshi S."/>
            <person name="Mohanty A."/>
            <person name="Bharti A.K."/>
            <person name="Gaur A."/>
            <person name="Gupta V."/>
            <person name="Kumar D."/>
            <person name="Ravi V."/>
            <person name="Vij S."/>
            <person name="Kapur A."/>
            <person name="Khurana P."/>
            <person name="Khurana P."/>
            <person name="Khurana J.P."/>
            <person name="Tyagi A.K."/>
            <person name="Gaikwad K."/>
            <person name="Singh A."/>
            <person name="Dalal V."/>
            <person name="Srivastava S."/>
            <person name="Dixit A."/>
            <person name="Pal A.K."/>
            <person name="Ghazi I.A."/>
            <person name="Yadav M."/>
            <person name="Pandit A."/>
            <person name="Bhargava A."/>
            <person name="Sureshbabu K."/>
            <person name="Batra K."/>
            <person name="Sharma T.R."/>
            <person name="Mohapatra T."/>
            <person name="Singh N.K."/>
            <person name="Messing J."/>
            <person name="Nelson A.B."/>
            <person name="Fuks G."/>
            <person name="Kavchok S."/>
            <person name="Keizer G."/>
            <person name="Linton E."/>
            <person name="Llaca V."/>
            <person name="Song R."/>
            <person name="Tanyolac B."/>
            <person name="Young S."/>
            <person name="Ho-Il K."/>
            <person name="Hahn J.H."/>
            <person name="Sangsakoo G."/>
            <person name="Vanavichit A."/>
            <person name="de Mattos Luiz.A.T."/>
            <person name="Zimmer P.D."/>
            <person name="Malone G."/>
            <person name="Dellagostin O."/>
            <person name="de Oliveira A.C."/>
            <person name="Bevan M."/>
            <person name="Bancroft I."/>
            <person name="Minx P."/>
            <person name="Cordum H."/>
            <person name="Wilson R."/>
            <person name="Cheng Z."/>
            <person name="Jin W."/>
            <person name="Jiang J."/>
            <person name="Leong S.A."/>
            <person name="Iwama H."/>
            <person name="Gojobori T."/>
            <person name="Itoh T."/>
            <person name="Niimura Y."/>
            <person name="Fujii Y."/>
            <person name="Habara T."/>
            <person name="Sakai H."/>
            <person name="Sato Y."/>
            <person name="Wilson G."/>
            <person name="Kumar K."/>
            <person name="McCouch S."/>
            <person name="Juretic N."/>
            <person name="Hoen D."/>
            <person name="Wright S."/>
            <person name="Bruskiewich R."/>
            <person name="Bureau T."/>
            <person name="Miyao A."/>
            <person name="Hirochika H."/>
            <person name="Nishikawa T."/>
            <person name="Kadowaki K."/>
            <person name="Sugiura M."/>
            <person name="Burr B."/>
            <person name="Sasaki T."/>
        </authorList>
    </citation>
    <scope>NUCLEOTIDE SEQUENCE [LARGE SCALE GENOMIC DNA]</scope>
    <source>
        <strain evidence="2">cv. Nipponbare</strain>
    </source>
</reference>
<proteinExistence type="predicted"/>
<protein>
    <submittedName>
        <fullName evidence="1">Uncharacterized protein</fullName>
    </submittedName>
</protein>
<organism evidence="1 2">
    <name type="scientific">Oryza sativa subsp. japonica</name>
    <name type="common">Rice</name>
    <dbReference type="NCBI Taxonomy" id="39947"/>
    <lineage>
        <taxon>Eukaryota</taxon>
        <taxon>Viridiplantae</taxon>
        <taxon>Streptophyta</taxon>
        <taxon>Embryophyta</taxon>
        <taxon>Tracheophyta</taxon>
        <taxon>Spermatophyta</taxon>
        <taxon>Magnoliopsida</taxon>
        <taxon>Liliopsida</taxon>
        <taxon>Poales</taxon>
        <taxon>Poaceae</taxon>
        <taxon>BOP clade</taxon>
        <taxon>Oryzoideae</taxon>
        <taxon>Oryzeae</taxon>
        <taxon>Oryzinae</taxon>
        <taxon>Oryza</taxon>
        <taxon>Oryza sativa</taxon>
    </lineage>
</organism>